<feature type="transmembrane region" description="Helical" evidence="6">
    <location>
        <begin position="59"/>
        <end position="82"/>
    </location>
</feature>
<evidence type="ECO:0000256" key="4">
    <source>
        <dbReference type="ARBA" id="ARBA00022989"/>
    </source>
</evidence>
<name>A0A1A6C7J5_9GAMM</name>
<evidence type="ECO:0000256" key="5">
    <source>
        <dbReference type="ARBA" id="ARBA00023136"/>
    </source>
</evidence>
<keyword evidence="3 6" id="KW-0812">Transmembrane</keyword>
<dbReference type="EMBL" id="JQSG02000001">
    <property type="protein sequence ID" value="OBS10532.1"/>
    <property type="molecule type" value="Genomic_DNA"/>
</dbReference>
<feature type="transmembrane region" description="Helical" evidence="6">
    <location>
        <begin position="103"/>
        <end position="121"/>
    </location>
</feature>
<evidence type="ECO:0000256" key="1">
    <source>
        <dbReference type="ARBA" id="ARBA00004651"/>
    </source>
</evidence>
<keyword evidence="2" id="KW-1003">Cell membrane</keyword>
<dbReference type="GO" id="GO:0005886">
    <property type="term" value="C:plasma membrane"/>
    <property type="evidence" value="ECO:0007669"/>
    <property type="project" value="UniProtKB-SubCell"/>
</dbReference>
<feature type="transmembrane region" description="Helical" evidence="6">
    <location>
        <begin position="15"/>
        <end position="32"/>
    </location>
</feature>
<evidence type="ECO:0000256" key="2">
    <source>
        <dbReference type="ARBA" id="ARBA00022475"/>
    </source>
</evidence>
<comment type="subcellular location">
    <subcellularLocation>
        <location evidence="1">Cell membrane</location>
        <topology evidence="1">Multi-pass membrane protein</topology>
    </subcellularLocation>
</comment>
<dbReference type="InterPro" id="IPR003807">
    <property type="entry name" value="DUF202"/>
</dbReference>
<feature type="domain" description="DUF202" evidence="7">
    <location>
        <begin position="6"/>
        <end position="86"/>
    </location>
</feature>
<sequence length="126" mass="13662">MIDRFRDHAANERTYLAWIRTAVALMAFGFVIEKFDLFMRYLAVAGNHPEPASGAGHRAAGAGLALIVTGLLMVAVASWGYLINRRAIDSETPARYRATLPNLVLAVMVGGLGLFLVVYVGREVLG</sequence>
<evidence type="ECO:0000313" key="8">
    <source>
        <dbReference type="EMBL" id="OBS10532.1"/>
    </source>
</evidence>
<dbReference type="STRING" id="160660.BJI67_08830"/>
<protein>
    <recommendedName>
        <fullName evidence="7">DUF202 domain-containing protein</fullName>
    </recommendedName>
</protein>
<dbReference type="InterPro" id="IPR052053">
    <property type="entry name" value="IM_YidH-like"/>
</dbReference>
<reference evidence="8 9" key="1">
    <citation type="journal article" date="2014" name="Genome Announc.">
        <title>Draft Genome Sequence of the Iron-Oxidizing, Acidophilic, and Halotolerant 'Thiobacillus prosperus' Type Strain DSM 5130.</title>
        <authorList>
            <person name="Ossandon F.J."/>
            <person name="Cardenas J.P."/>
            <person name="Corbett M."/>
            <person name="Quatrini R."/>
            <person name="Holmes D.S."/>
            <person name="Watkin E."/>
        </authorList>
    </citation>
    <scope>NUCLEOTIDE SEQUENCE [LARGE SCALE GENOMIC DNA]</scope>
    <source>
        <strain evidence="8 9">DSM 5130</strain>
    </source>
</reference>
<dbReference type="PANTHER" id="PTHR34187:SF2">
    <property type="entry name" value="DUF202 DOMAIN-CONTAINING PROTEIN"/>
    <property type="match status" value="1"/>
</dbReference>
<evidence type="ECO:0000259" key="7">
    <source>
        <dbReference type="Pfam" id="PF02656"/>
    </source>
</evidence>
<keyword evidence="5 6" id="KW-0472">Membrane</keyword>
<dbReference type="RefSeq" id="WP_052064057.1">
    <property type="nucleotide sequence ID" value="NZ_JQSG02000001.1"/>
</dbReference>
<organism evidence="8 9">
    <name type="scientific">Acidihalobacter prosperus</name>
    <dbReference type="NCBI Taxonomy" id="160660"/>
    <lineage>
        <taxon>Bacteria</taxon>
        <taxon>Pseudomonadati</taxon>
        <taxon>Pseudomonadota</taxon>
        <taxon>Gammaproteobacteria</taxon>
        <taxon>Chromatiales</taxon>
        <taxon>Ectothiorhodospiraceae</taxon>
        <taxon>Acidihalobacter</taxon>
    </lineage>
</organism>
<dbReference type="PANTHER" id="PTHR34187">
    <property type="entry name" value="FGR18P"/>
    <property type="match status" value="1"/>
</dbReference>
<proteinExistence type="predicted"/>
<evidence type="ECO:0000256" key="6">
    <source>
        <dbReference type="SAM" id="Phobius"/>
    </source>
</evidence>
<keyword evidence="9" id="KW-1185">Reference proteome</keyword>
<comment type="caution">
    <text evidence="8">The sequence shown here is derived from an EMBL/GenBank/DDBJ whole genome shotgun (WGS) entry which is preliminary data.</text>
</comment>
<evidence type="ECO:0000313" key="9">
    <source>
        <dbReference type="Proteomes" id="UP000029273"/>
    </source>
</evidence>
<dbReference type="Proteomes" id="UP000029273">
    <property type="component" value="Unassembled WGS sequence"/>
</dbReference>
<dbReference type="AlphaFoldDB" id="A0A1A6C7J5"/>
<keyword evidence="4 6" id="KW-1133">Transmembrane helix</keyword>
<dbReference type="Pfam" id="PF02656">
    <property type="entry name" value="DUF202"/>
    <property type="match status" value="1"/>
</dbReference>
<evidence type="ECO:0000256" key="3">
    <source>
        <dbReference type="ARBA" id="ARBA00022692"/>
    </source>
</evidence>
<dbReference type="OrthoDB" id="582337at2"/>
<gene>
    <name evidence="8" type="ORF">Thpro_020248</name>
</gene>
<accession>A0A1A6C7J5</accession>